<dbReference type="OrthoDB" id="9811967at2"/>
<keyword evidence="6 9" id="KW-0812">Transmembrane</keyword>
<feature type="transmembrane region" description="Helical" evidence="9">
    <location>
        <begin position="203"/>
        <end position="225"/>
    </location>
</feature>
<keyword evidence="7 9" id="KW-1133">Transmembrane helix</keyword>
<keyword evidence="4 9" id="KW-1003">Cell membrane</keyword>
<evidence type="ECO:0000256" key="2">
    <source>
        <dbReference type="ARBA" id="ARBA00004953"/>
    </source>
</evidence>
<reference evidence="11 12" key="1">
    <citation type="journal article" date="2017" name="Genome Announc.">
        <title>Draft Genome Sequence of a Sporulating and Motile Strain of Lachnotalea glycerini Isolated from Water in Quebec City, Canada.</title>
        <authorList>
            <person name="Maheux A.F."/>
            <person name="Boudreau D.K."/>
            <person name="Berube E."/>
            <person name="Boissinot M."/>
            <person name="Raymond F."/>
            <person name="Brodeur S."/>
            <person name="Corbeil J."/>
            <person name="Isabel S."/>
            <person name="Omar R.F."/>
            <person name="Bergeron M.G."/>
        </authorList>
    </citation>
    <scope>NUCLEOTIDE SEQUENCE [LARGE SCALE GENOMIC DNA]</scope>
    <source>
        <strain evidence="11 12">CCRI-19302</strain>
    </source>
</reference>
<keyword evidence="5 9" id="KW-0169">Cobalamin biosynthesis</keyword>
<evidence type="ECO:0000256" key="9">
    <source>
        <dbReference type="HAMAP-Rule" id="MF_00024"/>
    </source>
</evidence>
<dbReference type="EMBL" id="QICS01000001">
    <property type="protein sequence ID" value="PXV95805.1"/>
    <property type="molecule type" value="Genomic_DNA"/>
</dbReference>
<evidence type="ECO:0000256" key="8">
    <source>
        <dbReference type="ARBA" id="ARBA00023136"/>
    </source>
</evidence>
<protein>
    <recommendedName>
        <fullName evidence="9">Cobalamin biosynthesis protein CobD</fullName>
    </recommendedName>
</protein>
<name>A0A255IUV9_9FIRM</name>
<reference evidence="11" key="3">
    <citation type="submission" date="2018-07" db="EMBL/GenBank/DDBJ databases">
        <authorList>
            <person name="Quirk P.G."/>
            <person name="Krulwich T.A."/>
        </authorList>
    </citation>
    <scope>NUCLEOTIDE SEQUENCE</scope>
    <source>
        <strain evidence="11">CCRI-19302</strain>
    </source>
</reference>
<dbReference type="Proteomes" id="UP000247523">
    <property type="component" value="Unassembled WGS sequence"/>
</dbReference>
<dbReference type="GO" id="GO:0048472">
    <property type="term" value="F:threonine-phosphate decarboxylase activity"/>
    <property type="evidence" value="ECO:0007669"/>
    <property type="project" value="InterPro"/>
</dbReference>
<feature type="transmembrane region" description="Helical" evidence="9">
    <location>
        <begin position="80"/>
        <end position="97"/>
    </location>
</feature>
<evidence type="ECO:0000313" key="11">
    <source>
        <dbReference type="EMBL" id="RDY33132.1"/>
    </source>
</evidence>
<dbReference type="AlphaFoldDB" id="A0A255IUV9"/>
<comment type="subcellular location">
    <subcellularLocation>
        <location evidence="1 9">Cell membrane</location>
        <topology evidence="1 9">Multi-pass membrane protein</topology>
    </subcellularLocation>
</comment>
<comment type="similarity">
    <text evidence="3 9">Belongs to the CobD/CbiB family.</text>
</comment>
<evidence type="ECO:0000313" key="10">
    <source>
        <dbReference type="EMBL" id="PXV95805.1"/>
    </source>
</evidence>
<organism evidence="11 12">
    <name type="scientific">Lachnotalea glycerini</name>
    <dbReference type="NCBI Taxonomy" id="1763509"/>
    <lineage>
        <taxon>Bacteria</taxon>
        <taxon>Bacillati</taxon>
        <taxon>Bacillota</taxon>
        <taxon>Clostridia</taxon>
        <taxon>Lachnospirales</taxon>
        <taxon>Lachnospiraceae</taxon>
        <taxon>Lachnotalea</taxon>
    </lineage>
</organism>
<gene>
    <name evidence="9 11" type="primary">cobD</name>
    <name evidence="10" type="ORF">C8E03_101435</name>
    <name evidence="11" type="ORF">CG710_000985</name>
</gene>
<comment type="caution">
    <text evidence="11">The sequence shown here is derived from an EMBL/GenBank/DDBJ whole genome shotgun (WGS) entry which is preliminary data.</text>
</comment>
<evidence type="ECO:0000256" key="6">
    <source>
        <dbReference type="ARBA" id="ARBA00022692"/>
    </source>
</evidence>
<dbReference type="RefSeq" id="WP_094375640.1">
    <property type="nucleotide sequence ID" value="NZ_NOKA02000001.1"/>
</dbReference>
<accession>A0A255IUV9</accession>
<dbReference type="InterPro" id="IPR004485">
    <property type="entry name" value="Cobalamin_biosynth_CobD/CbiB"/>
</dbReference>
<evidence type="ECO:0000313" key="12">
    <source>
        <dbReference type="Proteomes" id="UP000216411"/>
    </source>
</evidence>
<comment type="pathway">
    <text evidence="2 9">Cofactor biosynthesis; adenosylcobalamin biosynthesis.</text>
</comment>
<dbReference type="UniPathway" id="UPA00148"/>
<dbReference type="GO" id="GO:0009236">
    <property type="term" value="P:cobalamin biosynthetic process"/>
    <property type="evidence" value="ECO:0007669"/>
    <property type="project" value="UniProtKB-UniRule"/>
</dbReference>
<feature type="transmembrane region" description="Helical" evidence="9">
    <location>
        <begin position="155"/>
        <end position="173"/>
    </location>
</feature>
<dbReference type="Pfam" id="PF03186">
    <property type="entry name" value="CobD_Cbib"/>
    <property type="match status" value="1"/>
</dbReference>
<evidence type="ECO:0000256" key="5">
    <source>
        <dbReference type="ARBA" id="ARBA00022573"/>
    </source>
</evidence>
<comment type="function">
    <text evidence="9">Converts cobyric acid to cobinamide by the addition of aminopropanol on the F carboxylic group.</text>
</comment>
<proteinExistence type="inferred from homology"/>
<dbReference type="EMBL" id="NOKA02000001">
    <property type="protein sequence ID" value="RDY33132.1"/>
    <property type="molecule type" value="Genomic_DNA"/>
</dbReference>
<evidence type="ECO:0000256" key="7">
    <source>
        <dbReference type="ARBA" id="ARBA00022989"/>
    </source>
</evidence>
<dbReference type="PANTHER" id="PTHR34308:SF1">
    <property type="entry name" value="COBALAMIN BIOSYNTHESIS PROTEIN CBIB"/>
    <property type="match status" value="1"/>
</dbReference>
<dbReference type="GO" id="GO:0005886">
    <property type="term" value="C:plasma membrane"/>
    <property type="evidence" value="ECO:0007669"/>
    <property type="project" value="UniProtKB-SubCell"/>
</dbReference>
<reference evidence="10 13" key="2">
    <citation type="submission" date="2018-05" db="EMBL/GenBank/DDBJ databases">
        <title>Genomic Encyclopedia of Type Strains, Phase IV (KMG-IV): sequencing the most valuable type-strain genomes for metagenomic binning, comparative biology and taxonomic classification.</title>
        <authorList>
            <person name="Goeker M."/>
        </authorList>
    </citation>
    <scope>NUCLEOTIDE SEQUENCE [LARGE SCALE GENOMIC DNA]</scope>
    <source>
        <strain evidence="10 13">DSM 28816</strain>
    </source>
</reference>
<dbReference type="HAMAP" id="MF_00024">
    <property type="entry name" value="CobD_CbiB"/>
    <property type="match status" value="1"/>
</dbReference>
<keyword evidence="12" id="KW-1185">Reference proteome</keyword>
<dbReference type="GO" id="GO:0015420">
    <property type="term" value="F:ABC-type vitamin B12 transporter activity"/>
    <property type="evidence" value="ECO:0007669"/>
    <property type="project" value="UniProtKB-UniRule"/>
</dbReference>
<dbReference type="Proteomes" id="UP000216411">
    <property type="component" value="Unassembled WGS sequence"/>
</dbReference>
<sequence length="320" mass="35658">MLPVILGFFLDLLIGDPFGSWHPICAIGNLISFLRKRIRKLFPKSQTGELVGGAVLAFCVIVLSIIMPFVLLFISYRLHFYLGFALETVMCYQIFAARSLHDESMKVYQAFQTGDIEKARYAVSMIVGRDTSSLTQDGIIKATIETVAENTTDGVIAPLIYMLIGGPTLGFLYKAVNTLDSMVGYKNEEYLYFGRISAKLDDILNFIPARISGIFMVIASFMCGLDGKNAWKIFKRDRYNHASPNSAQTEAVCAGALNVVLAGNAYYFGKLFEKKTIGDNIREIEPIDIKRANMLMYATAFLSLILLSSFKAFILVITYL</sequence>
<evidence type="ECO:0000256" key="4">
    <source>
        <dbReference type="ARBA" id="ARBA00022475"/>
    </source>
</evidence>
<evidence type="ECO:0000313" key="13">
    <source>
        <dbReference type="Proteomes" id="UP000247523"/>
    </source>
</evidence>
<evidence type="ECO:0000256" key="1">
    <source>
        <dbReference type="ARBA" id="ARBA00004651"/>
    </source>
</evidence>
<keyword evidence="8 9" id="KW-0472">Membrane</keyword>
<dbReference type="PANTHER" id="PTHR34308">
    <property type="entry name" value="COBALAMIN BIOSYNTHESIS PROTEIN CBIB"/>
    <property type="match status" value="1"/>
</dbReference>
<evidence type="ECO:0000256" key="3">
    <source>
        <dbReference type="ARBA" id="ARBA00006263"/>
    </source>
</evidence>
<feature type="transmembrane region" description="Helical" evidence="9">
    <location>
        <begin position="50"/>
        <end position="74"/>
    </location>
</feature>
<dbReference type="NCBIfam" id="TIGR00380">
    <property type="entry name" value="cobal_cbiB"/>
    <property type="match status" value="1"/>
</dbReference>
<feature type="transmembrane region" description="Helical" evidence="9">
    <location>
        <begin position="295"/>
        <end position="319"/>
    </location>
</feature>